<evidence type="ECO:0000256" key="4">
    <source>
        <dbReference type="HAMAP-Rule" id="MF_00279"/>
    </source>
</evidence>
<dbReference type="HAMAP" id="MF_00279">
    <property type="entry name" value="PdxJ"/>
    <property type="match status" value="1"/>
</dbReference>
<proteinExistence type="inferred from homology"/>
<dbReference type="InterPro" id="IPR036130">
    <property type="entry name" value="Pyridoxine-5'_phos_synth"/>
</dbReference>
<feature type="binding site" evidence="4">
    <location>
        <position position="206"/>
    </location>
    <ligand>
        <name>3-amino-2-oxopropyl phosphate</name>
        <dbReference type="ChEBI" id="CHEBI:57279"/>
    </ligand>
</feature>
<comment type="subunit">
    <text evidence="4">Homooctamer; tetramer of dimers.</text>
</comment>
<dbReference type="AlphaFoldDB" id="A0A7X0LKG5"/>
<dbReference type="Proteomes" id="UP000541810">
    <property type="component" value="Unassembled WGS sequence"/>
</dbReference>
<comment type="caution">
    <text evidence="6">The sequence shown here is derived from an EMBL/GenBank/DDBJ whole genome shotgun (WGS) entry which is preliminary data.</text>
</comment>
<protein>
    <recommendedName>
        <fullName evidence="4 5">Pyridoxine 5'-phosphate synthase</fullName>
        <shortName evidence="4">PNP synthase</shortName>
        <ecNumber evidence="4 5">2.6.99.2</ecNumber>
    </recommendedName>
</protein>
<evidence type="ECO:0000256" key="3">
    <source>
        <dbReference type="ARBA" id="ARBA00023096"/>
    </source>
</evidence>
<evidence type="ECO:0000256" key="2">
    <source>
        <dbReference type="ARBA" id="ARBA00022679"/>
    </source>
</evidence>
<comment type="subcellular location">
    <subcellularLocation>
        <location evidence="4">Cytoplasm</location>
    </subcellularLocation>
</comment>
<dbReference type="InterPro" id="IPR013785">
    <property type="entry name" value="Aldolase_TIM"/>
</dbReference>
<dbReference type="GO" id="GO:0008615">
    <property type="term" value="P:pyridoxine biosynthetic process"/>
    <property type="evidence" value="ECO:0007669"/>
    <property type="project" value="UniProtKB-UniRule"/>
</dbReference>
<dbReference type="Pfam" id="PF03740">
    <property type="entry name" value="PdxJ"/>
    <property type="match status" value="1"/>
</dbReference>
<dbReference type="GO" id="GO:0005829">
    <property type="term" value="C:cytosol"/>
    <property type="evidence" value="ECO:0007669"/>
    <property type="project" value="TreeGrafter"/>
</dbReference>
<dbReference type="SUPFAM" id="SSF63892">
    <property type="entry name" value="Pyridoxine 5'-phosphate synthase"/>
    <property type="match status" value="1"/>
</dbReference>
<keyword evidence="7" id="KW-1185">Reference proteome</keyword>
<feature type="binding site" evidence="4">
    <location>
        <begin position="228"/>
        <end position="229"/>
    </location>
    <ligand>
        <name>3-amino-2-oxopropyl phosphate</name>
        <dbReference type="ChEBI" id="CHEBI:57279"/>
    </ligand>
</feature>
<dbReference type="UniPathway" id="UPA00244">
    <property type="reaction ID" value="UER00313"/>
</dbReference>
<accession>A0A7X0LKG5</accession>
<feature type="active site" description="Proton acceptor" evidence="4">
    <location>
        <position position="44"/>
    </location>
</feature>
<dbReference type="PANTHER" id="PTHR30456">
    <property type="entry name" value="PYRIDOXINE 5'-PHOSPHATE SYNTHASE"/>
    <property type="match status" value="1"/>
</dbReference>
<dbReference type="GO" id="GO:0033856">
    <property type="term" value="F:pyridoxine 5'-phosphate synthase activity"/>
    <property type="evidence" value="ECO:0007669"/>
    <property type="project" value="UniProtKB-UniRule"/>
</dbReference>
<reference evidence="6 7" key="1">
    <citation type="submission" date="2020-08" db="EMBL/GenBank/DDBJ databases">
        <title>Genomic Encyclopedia of Type Strains, Phase IV (KMG-IV): sequencing the most valuable type-strain genomes for metagenomic binning, comparative biology and taxonomic classification.</title>
        <authorList>
            <person name="Goeker M."/>
        </authorList>
    </citation>
    <scope>NUCLEOTIDE SEQUENCE [LARGE SCALE GENOMIC DNA]</scope>
    <source>
        <strain evidence="6 7">DSM 103725</strain>
    </source>
</reference>
<dbReference type="PANTHER" id="PTHR30456:SF0">
    <property type="entry name" value="PYRIDOXINE 5'-PHOSPHATE SYNTHASE"/>
    <property type="match status" value="1"/>
</dbReference>
<gene>
    <name evidence="4" type="primary">pdxJ</name>
    <name evidence="6" type="ORF">HNQ40_002201</name>
</gene>
<sequence>MSTALSVNVNKVALLRNARSGEVPSVVDFARAALDAGAHGITVHPRPDQRHIRITDVDALAELLSSPEYADREFNIEGNPLDLSHGDHLMPIVRRVRPTQATLVPDASDQNTSDHGFELTKPEVVGELLPIVEELRSQGCRVSLFVDPDPATAEAAKQTGADRIELYTESYAQAFGTPDQRATVTRFADTAAAAKNAGLGVNAGHDLDQANLGLFLEHVGGVEEVSIGHALVAESLFSGVESTIGSYLDLLNQR</sequence>
<feature type="site" description="Transition state stabilizer" evidence="4">
    <location>
        <position position="165"/>
    </location>
</feature>
<comment type="pathway">
    <text evidence="4">Cofactor biosynthesis; pyridoxine 5'-phosphate biosynthesis; pyridoxine 5'-phosphate from D-erythrose 4-phosphate: step 5/5.</text>
</comment>
<feature type="binding site" evidence="4">
    <location>
        <position position="8"/>
    </location>
    <ligand>
        <name>3-amino-2-oxopropyl phosphate</name>
        <dbReference type="ChEBI" id="CHEBI:57279"/>
    </ligand>
</feature>
<evidence type="ECO:0000256" key="5">
    <source>
        <dbReference type="NCBIfam" id="TIGR00559"/>
    </source>
</evidence>
<dbReference type="Gene3D" id="3.20.20.70">
    <property type="entry name" value="Aldolase class I"/>
    <property type="match status" value="1"/>
</dbReference>
<feature type="active site" description="Proton acceptor" evidence="4">
    <location>
        <position position="77"/>
    </location>
</feature>
<comment type="caution">
    <text evidence="4">Lacks conserved residue(s) required for the propagation of feature annotation.</text>
</comment>
<keyword evidence="2 4" id="KW-0808">Transferase</keyword>
<evidence type="ECO:0000256" key="1">
    <source>
        <dbReference type="ARBA" id="ARBA00022490"/>
    </source>
</evidence>
<feature type="binding site" evidence="4">
    <location>
        <position position="51"/>
    </location>
    <ligand>
        <name>1-deoxy-D-xylulose 5-phosphate</name>
        <dbReference type="ChEBI" id="CHEBI:57792"/>
    </ligand>
</feature>
<evidence type="ECO:0000313" key="7">
    <source>
        <dbReference type="Proteomes" id="UP000541810"/>
    </source>
</evidence>
<comment type="similarity">
    <text evidence="4">Belongs to the PNP synthase family.</text>
</comment>
<organism evidence="6 7">
    <name type="scientific">Algisphaera agarilytica</name>
    <dbReference type="NCBI Taxonomy" id="1385975"/>
    <lineage>
        <taxon>Bacteria</taxon>
        <taxon>Pseudomonadati</taxon>
        <taxon>Planctomycetota</taxon>
        <taxon>Phycisphaerae</taxon>
        <taxon>Phycisphaerales</taxon>
        <taxon>Phycisphaeraceae</taxon>
        <taxon>Algisphaera</taxon>
    </lineage>
</organism>
<name>A0A7X0LKG5_9BACT</name>
<comment type="catalytic activity">
    <reaction evidence="4">
        <text>3-amino-2-oxopropyl phosphate + 1-deoxy-D-xylulose 5-phosphate = pyridoxine 5'-phosphate + phosphate + 2 H2O + H(+)</text>
        <dbReference type="Rhea" id="RHEA:15265"/>
        <dbReference type="ChEBI" id="CHEBI:15377"/>
        <dbReference type="ChEBI" id="CHEBI:15378"/>
        <dbReference type="ChEBI" id="CHEBI:43474"/>
        <dbReference type="ChEBI" id="CHEBI:57279"/>
        <dbReference type="ChEBI" id="CHEBI:57792"/>
        <dbReference type="ChEBI" id="CHEBI:58589"/>
        <dbReference type="EC" id="2.6.99.2"/>
    </reaction>
</comment>
<feature type="binding site" evidence="4">
    <location>
        <position position="19"/>
    </location>
    <ligand>
        <name>3-amino-2-oxopropyl phosphate</name>
        <dbReference type="ChEBI" id="CHEBI:57279"/>
    </ligand>
</feature>
<dbReference type="NCBIfam" id="NF003626">
    <property type="entry name" value="PRK05265.1-4"/>
    <property type="match status" value="1"/>
</dbReference>
<dbReference type="RefSeq" id="WP_184677913.1">
    <property type="nucleotide sequence ID" value="NZ_JACHGY010000001.1"/>
</dbReference>
<dbReference type="InterPro" id="IPR004569">
    <property type="entry name" value="PyrdxlP_synth_PdxJ"/>
</dbReference>
<keyword evidence="1 4" id="KW-0963">Cytoplasm</keyword>
<keyword evidence="3 4" id="KW-0664">Pyridoxine biosynthesis</keyword>
<evidence type="ECO:0000313" key="6">
    <source>
        <dbReference type="EMBL" id="MBB6430395.1"/>
    </source>
</evidence>
<comment type="function">
    <text evidence="4">Catalyzes the complicated ring closure reaction between the two acyclic compounds 1-deoxy-D-xylulose-5-phosphate (DXP) and 3-amino-2-oxopropyl phosphate (1-amino-acetone-3-phosphate or AAP) to form pyridoxine 5'-phosphate (PNP) and inorganic phosphate.</text>
</comment>
<dbReference type="NCBIfam" id="TIGR00559">
    <property type="entry name" value="pdxJ"/>
    <property type="match status" value="1"/>
</dbReference>
<feature type="active site" description="Proton donor" evidence="4">
    <location>
        <position position="205"/>
    </location>
</feature>
<feature type="binding site" evidence="4">
    <location>
        <position position="46"/>
    </location>
    <ligand>
        <name>1-deoxy-D-xylulose 5-phosphate</name>
        <dbReference type="ChEBI" id="CHEBI:57792"/>
    </ligand>
</feature>
<dbReference type="EC" id="2.6.99.2" evidence="4 5"/>
<feature type="binding site" evidence="4">
    <location>
        <position position="112"/>
    </location>
    <ligand>
        <name>1-deoxy-D-xylulose 5-phosphate</name>
        <dbReference type="ChEBI" id="CHEBI:57792"/>
    </ligand>
</feature>
<dbReference type="EMBL" id="JACHGY010000001">
    <property type="protein sequence ID" value="MBB6430395.1"/>
    <property type="molecule type" value="Genomic_DNA"/>
</dbReference>